<evidence type="ECO:0000313" key="1">
    <source>
        <dbReference type="EMBL" id="XDO02178.1"/>
    </source>
</evidence>
<proteinExistence type="predicted"/>
<organism evidence="1">
    <name type="scientific">Florenciella sp. virus SA2</name>
    <dbReference type="NCBI Taxonomy" id="3240092"/>
    <lineage>
        <taxon>Viruses</taxon>
    </lineage>
</organism>
<reference evidence="1" key="1">
    <citation type="submission" date="2024-03" db="EMBL/GenBank/DDBJ databases">
        <title>Eukaryotic viruses encode the ribosomal protein eL40.</title>
        <authorList>
            <person name="Thomy J."/>
            <person name="Schvarcz C.R."/>
            <person name="McBeain K.A."/>
            <person name="Edwards K.F."/>
            <person name="Steward G.F."/>
        </authorList>
    </citation>
    <scope>NUCLEOTIDE SEQUENCE</scope>
    <source>
        <strain evidence="1">FloV-SA2</strain>
    </source>
</reference>
<dbReference type="EMBL" id="PP542043">
    <property type="protein sequence ID" value="XDO02178.1"/>
    <property type="molecule type" value="Genomic_DNA"/>
</dbReference>
<gene>
    <name evidence="1" type="ORF">FloV-SA2_00360</name>
</gene>
<accession>A0AB39JFI0</accession>
<protein>
    <submittedName>
        <fullName evidence="1">Uncharacterized protein</fullName>
    </submittedName>
</protein>
<name>A0AB39JFI0_9VIRU</name>
<sequence length="105" mass="12264">MSSVIETTPLHEIFDDLDVQKALFKEAFEFVRKKQNKTEDDIISIADVLNCFLREDADIKDKITLSWTAISMIRQSQDKMEFTDEETNGIIDNIMKKLKSYLEKN</sequence>